<dbReference type="Pfam" id="PF12146">
    <property type="entry name" value="Hydrolase_4"/>
    <property type="match status" value="1"/>
</dbReference>
<dbReference type="Gene3D" id="3.40.50.1820">
    <property type="entry name" value="alpha/beta hydrolase"/>
    <property type="match status" value="1"/>
</dbReference>
<proteinExistence type="predicted"/>
<dbReference type="SUPFAM" id="SSF53474">
    <property type="entry name" value="alpha/beta-Hydrolases"/>
    <property type="match status" value="1"/>
</dbReference>
<name>A0A3A6QD95_9EURY</name>
<dbReference type="AlphaFoldDB" id="A0A3A6QD95"/>
<evidence type="ECO:0000313" key="3">
    <source>
        <dbReference type="Proteomes" id="UP000276588"/>
    </source>
</evidence>
<dbReference type="OrthoDB" id="338651at2157"/>
<organism evidence="2 3">
    <name type="scientific">Halonotius aquaticus</name>
    <dbReference type="NCBI Taxonomy" id="2216978"/>
    <lineage>
        <taxon>Archaea</taxon>
        <taxon>Methanobacteriati</taxon>
        <taxon>Methanobacteriota</taxon>
        <taxon>Stenosarchaea group</taxon>
        <taxon>Halobacteria</taxon>
        <taxon>Halobacteriales</taxon>
        <taxon>Haloferacaceae</taxon>
        <taxon>Halonotius</taxon>
    </lineage>
</organism>
<evidence type="ECO:0000313" key="2">
    <source>
        <dbReference type="EMBL" id="RJX44771.1"/>
    </source>
</evidence>
<reference evidence="2 3" key="1">
    <citation type="submission" date="2018-06" db="EMBL/GenBank/DDBJ databases">
        <title>Halonotius sp. F13-13 a new haloarchaeeon isolated from a solar saltern from Isla Cristina, Huelva, Spain.</title>
        <authorList>
            <person name="Duran-Viseras A."/>
            <person name="Sanchez-Porro C."/>
            <person name="Ventosa A."/>
        </authorList>
    </citation>
    <scope>NUCLEOTIDE SEQUENCE [LARGE SCALE GENOMIC DNA]</scope>
    <source>
        <strain evidence="2 3">F13-13</strain>
    </source>
</reference>
<dbReference type="EMBL" id="QKNY01000003">
    <property type="protein sequence ID" value="RJX44771.1"/>
    <property type="molecule type" value="Genomic_DNA"/>
</dbReference>
<dbReference type="RefSeq" id="WP_120100508.1">
    <property type="nucleotide sequence ID" value="NZ_QKNY01000003.1"/>
</dbReference>
<protein>
    <recommendedName>
        <fullName evidence="1">Serine aminopeptidase S33 domain-containing protein</fullName>
    </recommendedName>
</protein>
<dbReference type="InterPro" id="IPR029058">
    <property type="entry name" value="AB_hydrolase_fold"/>
</dbReference>
<sequence>MGSPLSRRQTLGLTATAIAGGTAGCLGGDPPEGTIDYSVLDAIDWANAPPTKETTAGTQKPVFREYLADGDPDTVLILYHNATLDSRMLTPLATAIAETGVAHVITPDIRGHGPNPIRRGDSEYVGQLSDDLEAVIATANSLQRPTPLDEFDTVIIGGHGAGGGFAARIGADPLGDSLADAYLFLAPHLGRLLTPTSRRAFGGWQQFNVQSALVAGLFNGLGVGLYNDTEVVSYEMPESARYGAETRSYTFRLATDLVPDEHTVVTEIEQPTLTLVGSDDEAVIPSAYESLLADTEGSQVSILDGLSHLELMAHPKTLEATIAWIESLGG</sequence>
<evidence type="ECO:0000259" key="1">
    <source>
        <dbReference type="Pfam" id="PF12146"/>
    </source>
</evidence>
<comment type="caution">
    <text evidence="2">The sequence shown here is derived from an EMBL/GenBank/DDBJ whole genome shotgun (WGS) entry which is preliminary data.</text>
</comment>
<gene>
    <name evidence="2" type="ORF">DM826_01280</name>
</gene>
<dbReference type="InterPro" id="IPR022742">
    <property type="entry name" value="Hydrolase_4"/>
</dbReference>
<accession>A0A3A6QD95</accession>
<feature type="domain" description="Serine aminopeptidase S33" evidence="1">
    <location>
        <begin position="71"/>
        <end position="308"/>
    </location>
</feature>
<dbReference type="PROSITE" id="PS51257">
    <property type="entry name" value="PROKAR_LIPOPROTEIN"/>
    <property type="match status" value="1"/>
</dbReference>
<keyword evidence="3" id="KW-1185">Reference proteome</keyword>
<dbReference type="Proteomes" id="UP000276588">
    <property type="component" value="Unassembled WGS sequence"/>
</dbReference>